<dbReference type="WBParaSite" id="SBAD_0000956301-mRNA-1">
    <property type="protein sequence ID" value="SBAD_0000956301-mRNA-1"/>
    <property type="gene ID" value="SBAD_0000956301"/>
</dbReference>
<dbReference type="Gene3D" id="1.20.1070.10">
    <property type="entry name" value="Rhodopsin 7-helix transmembrane proteins"/>
    <property type="match status" value="1"/>
</dbReference>
<keyword evidence="1" id="KW-0812">Transmembrane</keyword>
<keyword evidence="1" id="KW-0472">Membrane</keyword>
<sequence length="185" mass="21602">LAKFFEVCLSWSVVFVYCVSTFYLGPVQYIHDENIQCLIDILPTYYAGMILVFYTLPLFLSLFISVYIFWKGQKRIKEIRRLSDAPQFSRSLNKPKTRTARRIFFVFISTLWTSTTFLPYRTLLASFYFCILSYCDNALKASTNAVFIANETYSQSSFVLAETPVTHLHRNQTDLSEEIALQTRR</sequence>
<proteinExistence type="predicted"/>
<dbReference type="SUPFAM" id="SSF81321">
    <property type="entry name" value="Family A G protein-coupled receptor-like"/>
    <property type="match status" value="1"/>
</dbReference>
<reference evidence="2" key="1">
    <citation type="submission" date="2016-06" db="UniProtKB">
        <authorList>
            <consortium name="WormBaseParasite"/>
        </authorList>
    </citation>
    <scope>IDENTIFICATION</scope>
</reference>
<feature type="transmembrane region" description="Helical" evidence="1">
    <location>
        <begin position="7"/>
        <end position="25"/>
    </location>
</feature>
<accession>A0A183J034</accession>
<keyword evidence="1" id="KW-1133">Transmembrane helix</keyword>
<protein>
    <submittedName>
        <fullName evidence="2">G_PROTEIN_RECEP_F1_2 domain-containing protein</fullName>
    </submittedName>
</protein>
<dbReference type="AlphaFoldDB" id="A0A183J034"/>
<organism evidence="2">
    <name type="scientific">Soboliphyme baturini</name>
    <dbReference type="NCBI Taxonomy" id="241478"/>
    <lineage>
        <taxon>Eukaryota</taxon>
        <taxon>Metazoa</taxon>
        <taxon>Ecdysozoa</taxon>
        <taxon>Nematoda</taxon>
        <taxon>Enoplea</taxon>
        <taxon>Dorylaimia</taxon>
        <taxon>Dioctophymatida</taxon>
        <taxon>Dioctophymatoidea</taxon>
        <taxon>Soboliphymatidae</taxon>
        <taxon>Soboliphyme</taxon>
    </lineage>
</organism>
<evidence type="ECO:0000256" key="1">
    <source>
        <dbReference type="SAM" id="Phobius"/>
    </source>
</evidence>
<feature type="transmembrane region" description="Helical" evidence="1">
    <location>
        <begin position="45"/>
        <end position="70"/>
    </location>
</feature>
<feature type="transmembrane region" description="Helical" evidence="1">
    <location>
        <begin position="103"/>
        <end position="129"/>
    </location>
</feature>
<name>A0A183J034_9BILA</name>
<evidence type="ECO:0000313" key="2">
    <source>
        <dbReference type="WBParaSite" id="SBAD_0000956301-mRNA-1"/>
    </source>
</evidence>